<dbReference type="AlphaFoldDB" id="A0A930VE78"/>
<protein>
    <submittedName>
        <fullName evidence="1">SRPBCC family protein</fullName>
    </submittedName>
</protein>
<evidence type="ECO:0000313" key="1">
    <source>
        <dbReference type="EMBL" id="MBF4765874.1"/>
    </source>
</evidence>
<proteinExistence type="predicted"/>
<keyword evidence="2" id="KW-1185">Reference proteome</keyword>
<dbReference type="EMBL" id="JADKPN010000019">
    <property type="protein sequence ID" value="MBF4765874.1"/>
    <property type="molecule type" value="Genomic_DNA"/>
</dbReference>
<sequence length="146" mass="15945">MPSTTFTVHTSLTPTQVLDLFTDFGPDRAKNWPNNAESRYEVHETGPDWAEVTEGNNMGWERERYSWDAAAGTVDIETLDSNLWGPGSGWHYRLTPAGDGTDVRVTLNRHGKSLTGKLVGALIPVAGSVALKRQFAAVFRKAEAAG</sequence>
<dbReference type="Proteomes" id="UP000640489">
    <property type="component" value="Unassembled WGS sequence"/>
</dbReference>
<evidence type="ECO:0000313" key="2">
    <source>
        <dbReference type="Proteomes" id="UP000640489"/>
    </source>
</evidence>
<dbReference type="InterPro" id="IPR023393">
    <property type="entry name" value="START-like_dom_sf"/>
</dbReference>
<comment type="caution">
    <text evidence="1">The sequence shown here is derived from an EMBL/GenBank/DDBJ whole genome shotgun (WGS) entry which is preliminary data.</text>
</comment>
<reference evidence="1" key="1">
    <citation type="submission" date="2020-11" db="EMBL/GenBank/DDBJ databases">
        <title>Nocardioides sp. nov., isolated from Soil of Cynanchum wilfordii Hemsley rhizosphere.</title>
        <authorList>
            <person name="Lee J.-S."/>
            <person name="Suh M.K."/>
            <person name="Kim J.-S."/>
        </authorList>
    </citation>
    <scope>NUCLEOTIDE SEQUENCE</scope>
    <source>
        <strain evidence="1">KCTC 19275</strain>
    </source>
</reference>
<dbReference type="SUPFAM" id="SSF55961">
    <property type="entry name" value="Bet v1-like"/>
    <property type="match status" value="1"/>
</dbReference>
<dbReference type="RefSeq" id="WP_194709053.1">
    <property type="nucleotide sequence ID" value="NZ_JADKPN010000019.1"/>
</dbReference>
<gene>
    <name evidence="1" type="ORF">ISU07_22295</name>
</gene>
<organism evidence="1 2">
    <name type="scientific">Nocardioides islandensis</name>
    <dbReference type="NCBI Taxonomy" id="433663"/>
    <lineage>
        <taxon>Bacteria</taxon>
        <taxon>Bacillati</taxon>
        <taxon>Actinomycetota</taxon>
        <taxon>Actinomycetes</taxon>
        <taxon>Propionibacteriales</taxon>
        <taxon>Nocardioidaceae</taxon>
        <taxon>Nocardioides</taxon>
    </lineage>
</organism>
<name>A0A930VE78_9ACTN</name>
<dbReference type="Gene3D" id="3.30.530.20">
    <property type="match status" value="1"/>
</dbReference>
<accession>A0A930VE78</accession>